<dbReference type="InterPro" id="IPR000713">
    <property type="entry name" value="Mur_ligase_N"/>
</dbReference>
<name>C8X0T6_DESRD</name>
<comment type="function">
    <text evidence="7">Catalyzes the addition of meso-diaminopimelic acid to the nucleotide precursor UDP-N-acetylmuramoyl-L-alanyl-D-glutamate (UMAG) in the biosynthesis of bacterial cell-wall peptidoglycan.</text>
</comment>
<dbReference type="GO" id="GO:0051301">
    <property type="term" value="P:cell division"/>
    <property type="evidence" value="ECO:0007669"/>
    <property type="project" value="UniProtKB-KW"/>
</dbReference>
<evidence type="ECO:0000256" key="3">
    <source>
        <dbReference type="ARBA" id="ARBA00022960"/>
    </source>
</evidence>
<keyword evidence="3 7" id="KW-0133">Cell shape</keyword>
<accession>C8X0T6</accession>
<feature type="binding site" evidence="7">
    <location>
        <begin position="110"/>
        <end position="116"/>
    </location>
    <ligand>
        <name>ATP</name>
        <dbReference type="ChEBI" id="CHEBI:30616"/>
    </ligand>
</feature>
<dbReference type="InterPro" id="IPR036565">
    <property type="entry name" value="Mur-like_cat_sf"/>
</dbReference>
<dbReference type="GO" id="GO:0000287">
    <property type="term" value="F:magnesium ion binding"/>
    <property type="evidence" value="ECO:0007669"/>
    <property type="project" value="UniProtKB-UniRule"/>
</dbReference>
<evidence type="ECO:0000256" key="7">
    <source>
        <dbReference type="HAMAP-Rule" id="MF_00208"/>
    </source>
</evidence>
<dbReference type="GO" id="GO:0071555">
    <property type="term" value="P:cell wall organization"/>
    <property type="evidence" value="ECO:0007669"/>
    <property type="project" value="UniProtKB-KW"/>
</dbReference>
<comment type="pathway">
    <text evidence="7 8">Cell wall biogenesis; peptidoglycan biosynthesis.</text>
</comment>
<evidence type="ECO:0000256" key="6">
    <source>
        <dbReference type="ARBA" id="ARBA00023316"/>
    </source>
</evidence>
<dbReference type="Pfam" id="PF02875">
    <property type="entry name" value="Mur_ligase_C"/>
    <property type="match status" value="1"/>
</dbReference>
<feature type="binding site" evidence="7">
    <location>
        <begin position="152"/>
        <end position="153"/>
    </location>
    <ligand>
        <name>UDP-N-acetyl-alpha-D-muramoyl-L-alanyl-D-glutamate</name>
        <dbReference type="ChEBI" id="CHEBI:83900"/>
    </ligand>
</feature>
<evidence type="ECO:0000259" key="11">
    <source>
        <dbReference type="Pfam" id="PF08245"/>
    </source>
</evidence>
<dbReference type="Gene3D" id="3.90.190.20">
    <property type="entry name" value="Mur ligase, C-terminal domain"/>
    <property type="match status" value="1"/>
</dbReference>
<dbReference type="Gene3D" id="3.40.1390.10">
    <property type="entry name" value="MurE/MurF, N-terminal domain"/>
    <property type="match status" value="1"/>
</dbReference>
<reference evidence="12 13" key="2">
    <citation type="journal article" date="2010" name="Stand. Genomic Sci.">
        <title>Complete genome sequence of Desulfohalobium retbaense type strain (HR(100)).</title>
        <authorList>
            <person name="Spring S."/>
            <person name="Nolan M."/>
            <person name="Lapidus A."/>
            <person name="Glavina Del Rio T."/>
            <person name="Copeland A."/>
            <person name="Tice H."/>
            <person name="Cheng J.F."/>
            <person name="Lucas S."/>
            <person name="Land M."/>
            <person name="Chen F."/>
            <person name="Bruce D."/>
            <person name="Goodwin L."/>
            <person name="Pitluck S."/>
            <person name="Ivanova N."/>
            <person name="Mavromatis K."/>
            <person name="Mikhailova N."/>
            <person name="Pati A."/>
            <person name="Chen A."/>
            <person name="Palaniappan K."/>
            <person name="Hauser L."/>
            <person name="Chang Y.J."/>
            <person name="Jeffries C.D."/>
            <person name="Munk C."/>
            <person name="Kiss H."/>
            <person name="Chain P."/>
            <person name="Han C."/>
            <person name="Brettin T."/>
            <person name="Detter J.C."/>
            <person name="Schuler E."/>
            <person name="Goker M."/>
            <person name="Rohde M."/>
            <person name="Bristow J."/>
            <person name="Eisen J.A."/>
            <person name="Markowitz V."/>
            <person name="Hugenholtz P."/>
            <person name="Kyrpides N.C."/>
            <person name="Klenk H.P."/>
        </authorList>
    </citation>
    <scope>NUCLEOTIDE SEQUENCE [LARGE SCALE GENOMIC DNA]</scope>
    <source>
        <strain evidence="12 13">DSM 5692</strain>
    </source>
</reference>
<dbReference type="EC" id="6.3.2.13" evidence="7"/>
<evidence type="ECO:0000256" key="5">
    <source>
        <dbReference type="ARBA" id="ARBA00023306"/>
    </source>
</evidence>
<dbReference type="InterPro" id="IPR005761">
    <property type="entry name" value="UDP-N-AcMur-Glu-dNH2Pim_ligase"/>
</dbReference>
<dbReference type="eggNOG" id="COG0769">
    <property type="taxonomic scope" value="Bacteria"/>
</dbReference>
<dbReference type="HAMAP" id="MF_00208">
    <property type="entry name" value="MurE"/>
    <property type="match status" value="1"/>
</dbReference>
<dbReference type="InterPro" id="IPR035911">
    <property type="entry name" value="MurE/MurF_N"/>
</dbReference>
<keyword evidence="7" id="KW-0963">Cytoplasm</keyword>
<evidence type="ECO:0000256" key="2">
    <source>
        <dbReference type="ARBA" id="ARBA00022618"/>
    </source>
</evidence>
<feature type="short sequence motif" description="Meso-diaminopimelate recognition motif" evidence="7">
    <location>
        <begin position="408"/>
        <end position="411"/>
    </location>
</feature>
<feature type="binding site" evidence="7">
    <location>
        <position position="459"/>
    </location>
    <ligand>
        <name>meso-2,6-diaminopimelate</name>
        <dbReference type="ChEBI" id="CHEBI:57791"/>
    </ligand>
</feature>
<dbReference type="RefSeq" id="WP_015751191.1">
    <property type="nucleotide sequence ID" value="NC_013223.1"/>
</dbReference>
<dbReference type="NCBIfam" id="NF001124">
    <property type="entry name" value="PRK00139.1-2"/>
    <property type="match status" value="1"/>
</dbReference>
<dbReference type="NCBIfam" id="TIGR01085">
    <property type="entry name" value="murE"/>
    <property type="match status" value="1"/>
</dbReference>
<comment type="caution">
    <text evidence="7">Lacks conserved residue(s) required for the propagation of feature annotation.</text>
</comment>
<evidence type="ECO:0000259" key="10">
    <source>
        <dbReference type="Pfam" id="PF02875"/>
    </source>
</evidence>
<comment type="PTM">
    <text evidence="7">Carboxylation is probably crucial for Mg(2+) binding and, consequently, for the gamma-phosphate positioning of ATP.</text>
</comment>
<dbReference type="Pfam" id="PF01225">
    <property type="entry name" value="Mur_ligase"/>
    <property type="match status" value="1"/>
</dbReference>
<dbReference type="EMBL" id="CP001734">
    <property type="protein sequence ID" value="ACV68033.1"/>
    <property type="molecule type" value="Genomic_DNA"/>
</dbReference>
<feature type="binding site" evidence="7">
    <location>
        <position position="179"/>
    </location>
    <ligand>
        <name>UDP-N-acetyl-alpha-D-muramoyl-L-alanyl-D-glutamate</name>
        <dbReference type="ChEBI" id="CHEBI:83900"/>
    </ligand>
</feature>
<feature type="domain" description="Mur ligase central" evidence="11">
    <location>
        <begin position="108"/>
        <end position="313"/>
    </location>
</feature>
<evidence type="ECO:0000256" key="8">
    <source>
        <dbReference type="RuleBase" id="RU004135"/>
    </source>
</evidence>
<dbReference type="SUPFAM" id="SSF53244">
    <property type="entry name" value="MurD-like peptide ligases, peptide-binding domain"/>
    <property type="match status" value="1"/>
</dbReference>
<dbReference type="GO" id="GO:0008360">
    <property type="term" value="P:regulation of cell shape"/>
    <property type="evidence" value="ECO:0007669"/>
    <property type="project" value="UniProtKB-KW"/>
</dbReference>
<keyword evidence="7" id="KW-0067">ATP-binding</keyword>
<dbReference type="InterPro" id="IPR004101">
    <property type="entry name" value="Mur_ligase_C"/>
</dbReference>
<protein>
    <recommendedName>
        <fullName evidence="7">UDP-N-acetylmuramoyl-L-alanyl-D-glutamate--2,6-diaminopimelate ligase</fullName>
        <ecNumber evidence="7">6.3.2.13</ecNumber>
    </recommendedName>
    <alternativeName>
        <fullName evidence="7">Meso-A2pm-adding enzyme</fullName>
    </alternativeName>
    <alternativeName>
        <fullName evidence="7">Meso-diaminopimelate-adding enzyme</fullName>
    </alternativeName>
    <alternativeName>
        <fullName evidence="7">UDP-MurNAc-L-Ala-D-Glu:meso-diaminopimelate ligase</fullName>
    </alternativeName>
    <alternativeName>
        <fullName evidence="7">UDP-MurNAc-tripeptide synthetase</fullName>
    </alternativeName>
    <alternativeName>
        <fullName evidence="7">UDP-N-acetylmuramyl-tripeptide synthetase</fullName>
    </alternativeName>
</protein>
<keyword evidence="6 7" id="KW-0961">Cell wall biogenesis/degradation</keyword>
<feature type="modified residue" description="N6-carboxylysine" evidence="7">
    <location>
        <position position="219"/>
    </location>
</feature>
<dbReference type="STRING" id="485915.Dret_0741"/>
<dbReference type="KEGG" id="drt:Dret_0741"/>
<feature type="domain" description="Mur ligase C-terminal" evidence="10">
    <location>
        <begin position="335"/>
        <end position="461"/>
    </location>
</feature>
<dbReference type="Gene3D" id="3.40.1190.10">
    <property type="entry name" value="Mur-like, catalytic domain"/>
    <property type="match status" value="1"/>
</dbReference>
<dbReference type="SUPFAM" id="SSF63418">
    <property type="entry name" value="MurE/MurF N-terminal domain"/>
    <property type="match status" value="1"/>
</dbReference>
<dbReference type="PANTHER" id="PTHR23135:SF4">
    <property type="entry name" value="UDP-N-ACETYLMURAMOYL-L-ALANYL-D-GLUTAMATE--2,6-DIAMINOPIMELATE LIGASE MURE HOMOLOG, CHLOROPLASTIC"/>
    <property type="match status" value="1"/>
</dbReference>
<dbReference type="Proteomes" id="UP000001052">
    <property type="component" value="Chromosome"/>
</dbReference>
<keyword evidence="7" id="KW-0436">Ligase</keyword>
<dbReference type="GO" id="GO:0005737">
    <property type="term" value="C:cytoplasm"/>
    <property type="evidence" value="ECO:0007669"/>
    <property type="project" value="UniProtKB-SubCell"/>
</dbReference>
<reference evidence="13" key="1">
    <citation type="submission" date="2009-09" db="EMBL/GenBank/DDBJ databases">
        <title>The complete chromosome of Desulfohalobium retbaense DSM 5692.</title>
        <authorList>
            <consortium name="US DOE Joint Genome Institute (JGI-PGF)"/>
            <person name="Lucas S."/>
            <person name="Copeland A."/>
            <person name="Lapidus A."/>
            <person name="Glavina del Rio T."/>
            <person name="Dalin E."/>
            <person name="Tice H."/>
            <person name="Bruce D."/>
            <person name="Goodwin L."/>
            <person name="Pitluck S."/>
            <person name="Kyrpides N."/>
            <person name="Mavromatis K."/>
            <person name="Ivanova N."/>
            <person name="Mikhailova N."/>
            <person name="Munk A.C."/>
            <person name="Brettin T."/>
            <person name="Detter J.C."/>
            <person name="Han C."/>
            <person name="Tapia R."/>
            <person name="Larimer F."/>
            <person name="Land M."/>
            <person name="Hauser L."/>
            <person name="Markowitz V."/>
            <person name="Cheng J.-F."/>
            <person name="Hugenholtz P."/>
            <person name="Woyke T."/>
            <person name="Wu D."/>
            <person name="Spring S."/>
            <person name="Klenk H.-P."/>
            <person name="Eisen J.A."/>
        </authorList>
    </citation>
    <scope>NUCLEOTIDE SEQUENCE [LARGE SCALE GENOMIC DNA]</scope>
    <source>
        <strain evidence="13">DSM 5692</strain>
    </source>
</reference>
<keyword evidence="2 7" id="KW-0132">Cell division</keyword>
<proteinExistence type="inferred from homology"/>
<dbReference type="GO" id="GO:0009252">
    <property type="term" value="P:peptidoglycan biosynthetic process"/>
    <property type="evidence" value="ECO:0007669"/>
    <property type="project" value="UniProtKB-UniRule"/>
</dbReference>
<organism evidence="12 13">
    <name type="scientific">Desulfohalobium retbaense (strain ATCC 49708 / DSM 5692 / JCM 16813 / HR100)</name>
    <dbReference type="NCBI Taxonomy" id="485915"/>
    <lineage>
        <taxon>Bacteria</taxon>
        <taxon>Pseudomonadati</taxon>
        <taxon>Thermodesulfobacteriota</taxon>
        <taxon>Desulfovibrionia</taxon>
        <taxon>Desulfovibrionales</taxon>
        <taxon>Desulfohalobiaceae</taxon>
        <taxon>Desulfohalobium</taxon>
    </lineage>
</organism>
<dbReference type="GO" id="GO:0008765">
    <property type="term" value="F:UDP-N-acetylmuramoylalanyl-D-glutamate-2,6-diaminopimelate ligase activity"/>
    <property type="evidence" value="ECO:0007669"/>
    <property type="project" value="UniProtKB-UniRule"/>
</dbReference>
<feature type="binding site" evidence="7">
    <location>
        <position position="28"/>
    </location>
    <ligand>
        <name>UDP-N-acetyl-alpha-D-muramoyl-L-alanyl-D-glutamate</name>
        <dbReference type="ChEBI" id="CHEBI:83900"/>
    </ligand>
</feature>
<keyword evidence="13" id="KW-1185">Reference proteome</keyword>
<evidence type="ECO:0000259" key="9">
    <source>
        <dbReference type="Pfam" id="PF01225"/>
    </source>
</evidence>
<evidence type="ECO:0000256" key="4">
    <source>
        <dbReference type="ARBA" id="ARBA00022984"/>
    </source>
</evidence>
<feature type="binding site" evidence="7">
    <location>
        <position position="463"/>
    </location>
    <ligand>
        <name>meso-2,6-diaminopimelate</name>
        <dbReference type="ChEBI" id="CHEBI:57791"/>
    </ligand>
</feature>
<comment type="cofactor">
    <cofactor evidence="7">
        <name>Mg(2+)</name>
        <dbReference type="ChEBI" id="CHEBI:18420"/>
    </cofactor>
</comment>
<evidence type="ECO:0000313" key="12">
    <source>
        <dbReference type="EMBL" id="ACV68033.1"/>
    </source>
</evidence>
<dbReference type="HOGENOM" id="CLU_022291_4_1_7"/>
<comment type="similarity">
    <text evidence="1 7">Belongs to the MurCDEF family. MurE subfamily.</text>
</comment>
<comment type="subcellular location">
    <subcellularLocation>
        <location evidence="7 8">Cytoplasm</location>
    </subcellularLocation>
</comment>
<feature type="binding site" evidence="7">
    <location>
        <begin position="408"/>
        <end position="411"/>
    </location>
    <ligand>
        <name>meso-2,6-diaminopimelate</name>
        <dbReference type="ChEBI" id="CHEBI:57791"/>
    </ligand>
</feature>
<dbReference type="PANTHER" id="PTHR23135">
    <property type="entry name" value="MUR LIGASE FAMILY MEMBER"/>
    <property type="match status" value="1"/>
</dbReference>
<sequence>MPQDRPLLTTWPAVLDYVAAGHRARIDSRQVEPGDVFVALPGSTVHGSDFAPQALKRGAAAVVAAPGTLPATLSQQNCVVHDDPREALGALAEAHFGTSRLGLELIGVTGTNGKTTVVGLLEYALQRMGRRVGVIGTIANRWPGHEEPAALTTPGCWDLHACLSRMAADGVDTVCMEVSSHALAQRRTAGLRFSAAVLTNVSQDHLDYHRDMESYFTAKSTLFNPSHLTENGVRVINADDPYGRRLRTGFPGAWGYSLHSEKAQDPLLVEASVAGMDRKGIRLSCLWQGQQWVLPSPLVGRHNGANLMAAQATLLALGFGPADAAVLSDAPPVPGRLERVENAAGLDIFVDYAHTPDALENVLQAMTALDGNRLLVVFGCGGDRDRTKRVPMGQAVARYADVAILTSDNPRHEDPEAIMADVRPGLADCPRVVEESDRKAAIALALQEMVPGDILVVTGKGHETYQDIGGVRVEFSDIRAICEQIQCN</sequence>
<dbReference type="UniPathway" id="UPA00219"/>
<evidence type="ECO:0000256" key="1">
    <source>
        <dbReference type="ARBA" id="ARBA00005898"/>
    </source>
</evidence>
<feature type="binding site" evidence="7">
    <location>
        <position position="187"/>
    </location>
    <ligand>
        <name>UDP-N-acetyl-alpha-D-muramoyl-L-alanyl-D-glutamate</name>
        <dbReference type="ChEBI" id="CHEBI:83900"/>
    </ligand>
</feature>
<keyword evidence="5 7" id="KW-0131">Cell cycle</keyword>
<evidence type="ECO:0000313" key="13">
    <source>
        <dbReference type="Proteomes" id="UP000001052"/>
    </source>
</evidence>
<dbReference type="InterPro" id="IPR036615">
    <property type="entry name" value="Mur_ligase_C_dom_sf"/>
</dbReference>
<dbReference type="SUPFAM" id="SSF53623">
    <property type="entry name" value="MurD-like peptide ligases, catalytic domain"/>
    <property type="match status" value="1"/>
</dbReference>
<dbReference type="AlphaFoldDB" id="C8X0T6"/>
<dbReference type="Pfam" id="PF08245">
    <property type="entry name" value="Mur_ligase_M"/>
    <property type="match status" value="1"/>
</dbReference>
<gene>
    <name evidence="7" type="primary">murE</name>
    <name evidence="12" type="ordered locus">Dret_0741</name>
</gene>
<keyword evidence="7" id="KW-0460">Magnesium</keyword>
<comment type="catalytic activity">
    <reaction evidence="7">
        <text>UDP-N-acetyl-alpha-D-muramoyl-L-alanyl-D-glutamate + meso-2,6-diaminopimelate + ATP = UDP-N-acetyl-alpha-D-muramoyl-L-alanyl-gamma-D-glutamyl-meso-2,6-diaminopimelate + ADP + phosphate + H(+)</text>
        <dbReference type="Rhea" id="RHEA:23676"/>
        <dbReference type="ChEBI" id="CHEBI:15378"/>
        <dbReference type="ChEBI" id="CHEBI:30616"/>
        <dbReference type="ChEBI" id="CHEBI:43474"/>
        <dbReference type="ChEBI" id="CHEBI:57791"/>
        <dbReference type="ChEBI" id="CHEBI:83900"/>
        <dbReference type="ChEBI" id="CHEBI:83905"/>
        <dbReference type="ChEBI" id="CHEBI:456216"/>
        <dbReference type="EC" id="6.3.2.13"/>
    </reaction>
</comment>
<keyword evidence="7" id="KW-0547">Nucleotide-binding</keyword>
<keyword evidence="4 7" id="KW-0573">Peptidoglycan synthesis</keyword>
<dbReference type="InterPro" id="IPR013221">
    <property type="entry name" value="Mur_ligase_cen"/>
</dbReference>
<feature type="binding site" evidence="7">
    <location>
        <position position="384"/>
    </location>
    <ligand>
        <name>meso-2,6-diaminopimelate</name>
        <dbReference type="ChEBI" id="CHEBI:57791"/>
    </ligand>
</feature>
<dbReference type="NCBIfam" id="NF001126">
    <property type="entry name" value="PRK00139.1-4"/>
    <property type="match status" value="1"/>
</dbReference>
<dbReference type="GO" id="GO:0005524">
    <property type="term" value="F:ATP binding"/>
    <property type="evidence" value="ECO:0007669"/>
    <property type="project" value="UniProtKB-UniRule"/>
</dbReference>
<feature type="domain" description="Mur ligase N-terminal catalytic" evidence="9">
    <location>
        <begin position="25"/>
        <end position="94"/>
    </location>
</feature>
<feature type="binding site" evidence="7">
    <location>
        <position position="185"/>
    </location>
    <ligand>
        <name>UDP-N-acetyl-alpha-D-muramoyl-L-alanyl-D-glutamate</name>
        <dbReference type="ChEBI" id="CHEBI:83900"/>
    </ligand>
</feature>